<feature type="domain" description="BACK" evidence="1">
    <location>
        <begin position="3"/>
        <end position="77"/>
    </location>
</feature>
<accession>X6M2S9</accession>
<evidence type="ECO:0000313" key="3">
    <source>
        <dbReference type="Proteomes" id="UP000023152"/>
    </source>
</evidence>
<dbReference type="Gene3D" id="1.25.40.420">
    <property type="match status" value="1"/>
</dbReference>
<evidence type="ECO:0000313" key="2">
    <source>
        <dbReference type="EMBL" id="ETO07757.1"/>
    </source>
</evidence>
<reference evidence="2 3" key="1">
    <citation type="journal article" date="2013" name="Curr. Biol.">
        <title>The Genome of the Foraminiferan Reticulomyxa filosa.</title>
        <authorList>
            <person name="Glockner G."/>
            <person name="Hulsmann N."/>
            <person name="Schleicher M."/>
            <person name="Noegel A.A."/>
            <person name="Eichinger L."/>
            <person name="Gallinger C."/>
            <person name="Pawlowski J."/>
            <person name="Sierra R."/>
            <person name="Euteneuer U."/>
            <person name="Pillet L."/>
            <person name="Moustafa A."/>
            <person name="Platzer M."/>
            <person name="Groth M."/>
            <person name="Szafranski K."/>
            <person name="Schliwa M."/>
        </authorList>
    </citation>
    <scope>NUCLEOTIDE SEQUENCE [LARGE SCALE GENOMIC DNA]</scope>
</reference>
<sequence>MRIYDYGLQDELNLLFMQCKILQMNCAAQIIASDYFIFLPLEMIIAFISQDNIDIKEELIFQQCVKWSQYQASKKQQSNQTTTSLSLTYSPSFIDTNEQTNTNWEEYIRLVIEYIRFPLMDMKYFVNNVCSMKN</sequence>
<keyword evidence="3" id="KW-1185">Reference proteome</keyword>
<organism evidence="2 3">
    <name type="scientific">Reticulomyxa filosa</name>
    <dbReference type="NCBI Taxonomy" id="46433"/>
    <lineage>
        <taxon>Eukaryota</taxon>
        <taxon>Sar</taxon>
        <taxon>Rhizaria</taxon>
        <taxon>Retaria</taxon>
        <taxon>Foraminifera</taxon>
        <taxon>Monothalamids</taxon>
        <taxon>Reticulomyxidae</taxon>
        <taxon>Reticulomyxa</taxon>
    </lineage>
</organism>
<protein>
    <recommendedName>
        <fullName evidence="1">BACK domain-containing protein</fullName>
    </recommendedName>
</protein>
<dbReference type="InterPro" id="IPR011705">
    <property type="entry name" value="BACK"/>
</dbReference>
<name>X6M2S9_RETFI</name>
<dbReference type="EMBL" id="ASPP01025776">
    <property type="protein sequence ID" value="ETO07757.1"/>
    <property type="molecule type" value="Genomic_DNA"/>
</dbReference>
<dbReference type="AlphaFoldDB" id="X6M2S9"/>
<comment type="caution">
    <text evidence="2">The sequence shown here is derived from an EMBL/GenBank/DDBJ whole genome shotgun (WGS) entry which is preliminary data.</text>
</comment>
<proteinExistence type="predicted"/>
<dbReference type="Pfam" id="PF07707">
    <property type="entry name" value="BACK"/>
    <property type="match status" value="1"/>
</dbReference>
<feature type="non-terminal residue" evidence="2">
    <location>
        <position position="134"/>
    </location>
</feature>
<gene>
    <name evidence="2" type="ORF">RFI_29632</name>
</gene>
<evidence type="ECO:0000259" key="1">
    <source>
        <dbReference type="Pfam" id="PF07707"/>
    </source>
</evidence>
<dbReference type="Proteomes" id="UP000023152">
    <property type="component" value="Unassembled WGS sequence"/>
</dbReference>